<protein>
    <submittedName>
        <fullName evidence="1">Uncharacterized protein</fullName>
    </submittedName>
</protein>
<evidence type="ECO:0000313" key="1">
    <source>
        <dbReference type="EMBL" id="KAL2092328.1"/>
    </source>
</evidence>
<proteinExistence type="predicted"/>
<organism evidence="1 2">
    <name type="scientific">Coilia grayii</name>
    <name type="common">Gray's grenadier anchovy</name>
    <dbReference type="NCBI Taxonomy" id="363190"/>
    <lineage>
        <taxon>Eukaryota</taxon>
        <taxon>Metazoa</taxon>
        <taxon>Chordata</taxon>
        <taxon>Craniata</taxon>
        <taxon>Vertebrata</taxon>
        <taxon>Euteleostomi</taxon>
        <taxon>Actinopterygii</taxon>
        <taxon>Neopterygii</taxon>
        <taxon>Teleostei</taxon>
        <taxon>Clupei</taxon>
        <taxon>Clupeiformes</taxon>
        <taxon>Clupeoidei</taxon>
        <taxon>Engraulidae</taxon>
        <taxon>Coilinae</taxon>
        <taxon>Coilia</taxon>
    </lineage>
</organism>
<accession>A0ABD1K073</accession>
<dbReference type="InterPro" id="IPR045860">
    <property type="entry name" value="Snake_toxin-like_sf"/>
</dbReference>
<comment type="caution">
    <text evidence="1">The sequence shown here is derived from an EMBL/GenBank/DDBJ whole genome shotgun (WGS) entry which is preliminary data.</text>
</comment>
<dbReference type="Gene3D" id="2.10.60.10">
    <property type="entry name" value="CD59"/>
    <property type="match status" value="1"/>
</dbReference>
<dbReference type="Proteomes" id="UP001591681">
    <property type="component" value="Unassembled WGS sequence"/>
</dbReference>
<dbReference type="SUPFAM" id="SSF57302">
    <property type="entry name" value="Snake toxin-like"/>
    <property type="match status" value="1"/>
</dbReference>
<dbReference type="CDD" id="cd00117">
    <property type="entry name" value="TFP"/>
    <property type="match status" value="1"/>
</dbReference>
<name>A0ABD1K073_9TELE</name>
<evidence type="ECO:0000313" key="2">
    <source>
        <dbReference type="Proteomes" id="UP001591681"/>
    </source>
</evidence>
<gene>
    <name evidence="1" type="ORF">ACEWY4_012126</name>
</gene>
<dbReference type="EMBL" id="JBHFQA010000010">
    <property type="protein sequence ID" value="KAL2092328.1"/>
    <property type="molecule type" value="Genomic_DNA"/>
</dbReference>
<sequence length="194" mass="21332">MATMANEGWDASAPVNNQISWWSRQTKHEADKAAVILATFCMKREEEGTIEMKELSALMSSSSRAACGHLHYYLITLLLLMSQAAGLQCYGCNILQGRRYVDVGCTHPEVITCSLTHKGFKQRFCIKTESMALGMLLASGCATSRHCQQQELPGVRIHCCDSDLCNTAPSWYSGSLQHLAALQLTASLCLLLLL</sequence>
<keyword evidence="2" id="KW-1185">Reference proteome</keyword>
<dbReference type="AlphaFoldDB" id="A0ABD1K073"/>
<reference evidence="1 2" key="1">
    <citation type="submission" date="2024-09" db="EMBL/GenBank/DDBJ databases">
        <title>A chromosome-level genome assembly of Gray's grenadier anchovy, Coilia grayii.</title>
        <authorList>
            <person name="Fu Z."/>
        </authorList>
    </citation>
    <scope>NUCLEOTIDE SEQUENCE [LARGE SCALE GENOMIC DNA]</scope>
    <source>
        <strain evidence="1">G4</strain>
        <tissue evidence="1">Muscle</tissue>
    </source>
</reference>